<dbReference type="RefSeq" id="WP_191141548.1">
    <property type="nucleotide sequence ID" value="NZ_JACXAH010000003.1"/>
</dbReference>
<gene>
    <name evidence="1" type="ORF">IC620_03725</name>
</gene>
<reference evidence="1" key="1">
    <citation type="submission" date="2020-09" db="EMBL/GenBank/DDBJ databases">
        <title>A novel bacterium of genus Hazenella, isolated from South China Sea.</title>
        <authorList>
            <person name="Huang H."/>
            <person name="Mo K."/>
            <person name="Hu Y."/>
        </authorList>
    </citation>
    <scope>NUCLEOTIDE SEQUENCE</scope>
    <source>
        <strain evidence="1">IB182357</strain>
    </source>
</reference>
<comment type="caution">
    <text evidence="1">The sequence shown here is derived from an EMBL/GenBank/DDBJ whole genome shotgun (WGS) entry which is preliminary data.</text>
</comment>
<accession>A0A926NDI3</accession>
<proteinExistence type="predicted"/>
<dbReference type="Proteomes" id="UP000661691">
    <property type="component" value="Unassembled WGS sequence"/>
</dbReference>
<sequence>MHATAWKTFNQKVNHNDAVGIFHETLSSHKKCIRVHLHQHADNGFNTVVTSDQDTARKRIAK</sequence>
<keyword evidence="2" id="KW-1185">Reference proteome</keyword>
<protein>
    <submittedName>
        <fullName evidence="1">DUF4188 domain-containing protein</fullName>
    </submittedName>
</protein>
<dbReference type="AlphaFoldDB" id="A0A926NDI3"/>
<name>A0A926NDI3_9BACL</name>
<evidence type="ECO:0000313" key="2">
    <source>
        <dbReference type="Proteomes" id="UP000661691"/>
    </source>
</evidence>
<dbReference type="Pfam" id="PF13826">
    <property type="entry name" value="Monooxy_af470-like"/>
    <property type="match status" value="1"/>
</dbReference>
<evidence type="ECO:0000313" key="1">
    <source>
        <dbReference type="EMBL" id="MBD1371463.1"/>
    </source>
</evidence>
<dbReference type="InterPro" id="IPR025444">
    <property type="entry name" value="Monooxy_af470"/>
</dbReference>
<dbReference type="EMBL" id="JACXAH010000003">
    <property type="protein sequence ID" value="MBD1371463.1"/>
    <property type="molecule type" value="Genomic_DNA"/>
</dbReference>
<organism evidence="1 2">
    <name type="scientific">Polycladospora coralii</name>
    <dbReference type="NCBI Taxonomy" id="2771432"/>
    <lineage>
        <taxon>Bacteria</taxon>
        <taxon>Bacillati</taxon>
        <taxon>Bacillota</taxon>
        <taxon>Bacilli</taxon>
        <taxon>Bacillales</taxon>
        <taxon>Thermoactinomycetaceae</taxon>
        <taxon>Polycladospora</taxon>
    </lineage>
</organism>